<dbReference type="Proteomes" id="UP001597168">
    <property type="component" value="Unassembled WGS sequence"/>
</dbReference>
<name>A0ABW3QG20_9PSEU</name>
<accession>A0ABW3QG20</accession>
<organism evidence="2 3">
    <name type="scientific">Saccharothrix hoggarensis</name>
    <dbReference type="NCBI Taxonomy" id="913853"/>
    <lineage>
        <taxon>Bacteria</taxon>
        <taxon>Bacillati</taxon>
        <taxon>Actinomycetota</taxon>
        <taxon>Actinomycetes</taxon>
        <taxon>Pseudonocardiales</taxon>
        <taxon>Pseudonocardiaceae</taxon>
        <taxon>Saccharothrix</taxon>
    </lineage>
</organism>
<evidence type="ECO:0000313" key="3">
    <source>
        <dbReference type="Proteomes" id="UP001597168"/>
    </source>
</evidence>
<keyword evidence="3" id="KW-1185">Reference proteome</keyword>
<gene>
    <name evidence="2" type="ORF">ACFQ3T_02800</name>
</gene>
<sequence>MSRWDEALHRVGELNDSVRPAEAQELLTGIITGCSDAELREIGPRIDSAIAVFLPKRRRRLQEVLVGRLQVRRAESSALPVPMTDDGEHADAHRAAAVEQPSSQNGDGRPMVAQALATIGQLNRTVQPARAEAEFRALLGSADPADLLSYTAQLHACLAGFLPKRRRALTETLAEALLRAERAGHRPEAEADDYAHDPAPPSTELAESTESDRGVPIPGPRQGPPPVASRPRPVLPPGSPGPVSRDRSSTPLTYSKNRLSEDLEDLGRRHIFQWATFYRDTLSQYFEAFLPELESGDKPGLWLNLVKAGLSHHATDIFQRGYRYQMGHNTAGAHYAITKSLAGLQRFLDLPLEFYSARLAEAHHSGTTRHLRQLCSAMTSGILIGYSNARLDTVGSKILPRFPGSWVHVLPFLTADDLRELMGNLQPGDLLDGLQDSVLPFVRALDVLLTKDPSAAPLPALSQYADGNRRLEVSLQGAPSTVGSRRIEVHCYTSARFVDRLQIEEAAGRAVGAVIAPLRADLRIQLLSAERLSDIVVATGGGAAAEEPHTRLVALLEDLVYETKSASGQRPIDFNFAAEFPLESPFLTRYSHVYRTSVRRLMQSFERRNGVRLWCSVRRSGKTTACATDLGSTSGQSVVVAQTCDSTGQMADGDVFYGAIRRALRSGDRLDEDFVGSTVAQCLSASTEARVVLVLDEYETLFGDLRTSMIRDPGLRYTVVQPLLNQLVAFTRDNLLIFMGQQPNAHWILTDQNQLSPVVMQDPFPLFSHDAAATSVSEFHELVQKMMSSHVDLHPDFVNLVYAETGGHPFLTGKLLVSFWDWLIDSQRPSSCLAPVTPELFVEFTNSCLGHASIVHNHHYEMFKRAAADHLSPTGRANEPWLHSVYSALRALVLASPETFSLPLQQFIALAERTGAGTSPEDLLSTATRANFLMLESGVVRPRIRLLGRIAAAVRPF</sequence>
<feature type="region of interest" description="Disordered" evidence="1">
    <location>
        <begin position="77"/>
        <end position="109"/>
    </location>
</feature>
<reference evidence="3" key="1">
    <citation type="journal article" date="2019" name="Int. J. Syst. Evol. Microbiol.">
        <title>The Global Catalogue of Microorganisms (GCM) 10K type strain sequencing project: providing services to taxonomists for standard genome sequencing and annotation.</title>
        <authorList>
            <consortium name="The Broad Institute Genomics Platform"/>
            <consortium name="The Broad Institute Genome Sequencing Center for Infectious Disease"/>
            <person name="Wu L."/>
            <person name="Ma J."/>
        </authorList>
    </citation>
    <scope>NUCLEOTIDE SEQUENCE [LARGE SCALE GENOMIC DNA]</scope>
    <source>
        <strain evidence="3">CCUG 60214</strain>
    </source>
</reference>
<feature type="compositionally biased region" description="Basic and acidic residues" evidence="1">
    <location>
        <begin position="86"/>
        <end position="96"/>
    </location>
</feature>
<proteinExistence type="predicted"/>
<evidence type="ECO:0000256" key="1">
    <source>
        <dbReference type="SAM" id="MobiDB-lite"/>
    </source>
</evidence>
<evidence type="ECO:0000313" key="2">
    <source>
        <dbReference type="EMBL" id="MFD1146049.1"/>
    </source>
</evidence>
<comment type="caution">
    <text evidence="2">The sequence shown here is derived from an EMBL/GenBank/DDBJ whole genome shotgun (WGS) entry which is preliminary data.</text>
</comment>
<evidence type="ECO:0008006" key="4">
    <source>
        <dbReference type="Google" id="ProtNLM"/>
    </source>
</evidence>
<dbReference type="RefSeq" id="WP_380719401.1">
    <property type="nucleotide sequence ID" value="NZ_JBHTLK010000006.1"/>
</dbReference>
<protein>
    <recommendedName>
        <fullName evidence="4">AAA+ ATPase domain-containing protein</fullName>
    </recommendedName>
</protein>
<feature type="compositionally biased region" description="Basic and acidic residues" evidence="1">
    <location>
        <begin position="184"/>
        <end position="196"/>
    </location>
</feature>
<dbReference type="EMBL" id="JBHTLK010000006">
    <property type="protein sequence ID" value="MFD1146049.1"/>
    <property type="molecule type" value="Genomic_DNA"/>
</dbReference>
<feature type="compositionally biased region" description="Pro residues" evidence="1">
    <location>
        <begin position="217"/>
        <end position="240"/>
    </location>
</feature>
<feature type="region of interest" description="Disordered" evidence="1">
    <location>
        <begin position="184"/>
        <end position="256"/>
    </location>
</feature>